<dbReference type="EMBL" id="GBRH01190946">
    <property type="protein sequence ID" value="JAE06950.1"/>
    <property type="molecule type" value="Transcribed_RNA"/>
</dbReference>
<organism evidence="1">
    <name type="scientific">Arundo donax</name>
    <name type="common">Giant reed</name>
    <name type="synonym">Donax arundinaceus</name>
    <dbReference type="NCBI Taxonomy" id="35708"/>
    <lineage>
        <taxon>Eukaryota</taxon>
        <taxon>Viridiplantae</taxon>
        <taxon>Streptophyta</taxon>
        <taxon>Embryophyta</taxon>
        <taxon>Tracheophyta</taxon>
        <taxon>Spermatophyta</taxon>
        <taxon>Magnoliopsida</taxon>
        <taxon>Liliopsida</taxon>
        <taxon>Poales</taxon>
        <taxon>Poaceae</taxon>
        <taxon>PACMAD clade</taxon>
        <taxon>Arundinoideae</taxon>
        <taxon>Arundineae</taxon>
        <taxon>Arundo</taxon>
    </lineage>
</organism>
<name>A0A0A9F1N0_ARUDO</name>
<accession>A0A0A9F1N0</accession>
<sequence>MVMHNHLKCNRRYITTEKTIRQA</sequence>
<evidence type="ECO:0000313" key="1">
    <source>
        <dbReference type="EMBL" id="JAE06950.1"/>
    </source>
</evidence>
<reference evidence="1" key="1">
    <citation type="submission" date="2014-09" db="EMBL/GenBank/DDBJ databases">
        <authorList>
            <person name="Magalhaes I.L.F."/>
            <person name="Oliveira U."/>
            <person name="Santos F.R."/>
            <person name="Vidigal T.H.D.A."/>
            <person name="Brescovit A.D."/>
            <person name="Santos A.J."/>
        </authorList>
    </citation>
    <scope>NUCLEOTIDE SEQUENCE</scope>
    <source>
        <tissue evidence="1">Shoot tissue taken approximately 20 cm above the soil surface</tissue>
    </source>
</reference>
<proteinExistence type="predicted"/>
<protein>
    <submittedName>
        <fullName evidence="1">Uncharacterized protein</fullName>
    </submittedName>
</protein>
<reference evidence="1" key="2">
    <citation type="journal article" date="2015" name="Data Brief">
        <title>Shoot transcriptome of the giant reed, Arundo donax.</title>
        <authorList>
            <person name="Barrero R.A."/>
            <person name="Guerrero F.D."/>
            <person name="Moolhuijzen P."/>
            <person name="Goolsby J.A."/>
            <person name="Tidwell J."/>
            <person name="Bellgard S.E."/>
            <person name="Bellgard M.I."/>
        </authorList>
    </citation>
    <scope>NUCLEOTIDE SEQUENCE</scope>
    <source>
        <tissue evidence="1">Shoot tissue taken approximately 20 cm above the soil surface</tissue>
    </source>
</reference>
<dbReference type="AlphaFoldDB" id="A0A0A9F1N0"/>